<evidence type="ECO:0000256" key="3">
    <source>
        <dbReference type="ARBA" id="ARBA00022475"/>
    </source>
</evidence>
<comment type="subcellular location">
    <subcellularLocation>
        <location evidence="1">Cell membrane</location>
        <topology evidence="1">Multi-pass membrane protein</topology>
    </subcellularLocation>
</comment>
<feature type="transmembrane region" description="Helical" evidence="7">
    <location>
        <begin position="29"/>
        <end position="49"/>
    </location>
</feature>
<evidence type="ECO:0000313" key="8">
    <source>
        <dbReference type="EMBL" id="GHC62191.1"/>
    </source>
</evidence>
<dbReference type="EMBL" id="BMXI01000015">
    <property type="protein sequence ID" value="GHC62191.1"/>
    <property type="molecule type" value="Genomic_DNA"/>
</dbReference>
<dbReference type="Pfam" id="PF00420">
    <property type="entry name" value="Oxidored_q2"/>
    <property type="match status" value="1"/>
</dbReference>
<reference evidence="8" key="1">
    <citation type="journal article" date="2014" name="Int. J. Syst. Evol. Microbiol.">
        <title>Complete genome sequence of Corynebacterium casei LMG S-19264T (=DSM 44701T), isolated from a smear-ripened cheese.</title>
        <authorList>
            <consortium name="US DOE Joint Genome Institute (JGI-PGF)"/>
            <person name="Walter F."/>
            <person name="Albersmeier A."/>
            <person name="Kalinowski J."/>
            <person name="Ruckert C."/>
        </authorList>
    </citation>
    <scope>NUCLEOTIDE SEQUENCE</scope>
    <source>
        <strain evidence="8">KCTC 12988</strain>
    </source>
</reference>
<dbReference type="PANTHER" id="PTHR34583:SF2">
    <property type="entry name" value="ANTIPORTER SUBUNIT MNHC2-RELATED"/>
    <property type="match status" value="1"/>
</dbReference>
<evidence type="ECO:0000256" key="1">
    <source>
        <dbReference type="ARBA" id="ARBA00004651"/>
    </source>
</evidence>
<evidence type="ECO:0000256" key="2">
    <source>
        <dbReference type="ARBA" id="ARBA00010388"/>
    </source>
</evidence>
<comment type="similarity">
    <text evidence="2">Belongs to the CPA3 antiporters (TC 2.A.63) subunit C family.</text>
</comment>
<gene>
    <name evidence="8" type="primary">mrpC</name>
    <name evidence="8" type="ORF">GCM10007100_31960</name>
</gene>
<reference evidence="8" key="2">
    <citation type="submission" date="2020-09" db="EMBL/GenBank/DDBJ databases">
        <authorList>
            <person name="Sun Q."/>
            <person name="Kim S."/>
        </authorList>
    </citation>
    <scope>NUCLEOTIDE SEQUENCE</scope>
    <source>
        <strain evidence="8">KCTC 12988</strain>
    </source>
</reference>
<keyword evidence="4 7" id="KW-0812">Transmembrane</keyword>
<proteinExistence type="inferred from homology"/>
<dbReference type="InterPro" id="IPR050601">
    <property type="entry name" value="CPA3_antiporter_subunitC"/>
</dbReference>
<sequence>METLIAISIGLLIASGIYRLLGGSKIDIVVGLVLLSQGANLIILASGGLKQNAPALISKSSRDMADPLPQALVLTAIVIGFGILAFILTLLTRSSDS</sequence>
<dbReference type="Gene3D" id="1.10.287.3510">
    <property type="match status" value="1"/>
</dbReference>
<keyword evidence="5 7" id="KW-1133">Transmembrane helix</keyword>
<protein>
    <submittedName>
        <fullName evidence="8">Na(+)/H(+) antiporter subunit C</fullName>
    </submittedName>
</protein>
<name>A0A918WNS5_9BACT</name>
<dbReference type="Proteomes" id="UP000644507">
    <property type="component" value="Unassembled WGS sequence"/>
</dbReference>
<keyword evidence="6 7" id="KW-0472">Membrane</keyword>
<keyword evidence="9" id="KW-1185">Reference proteome</keyword>
<keyword evidence="3" id="KW-1003">Cell membrane</keyword>
<accession>A0A918WNS5</accession>
<feature type="transmembrane region" description="Helical" evidence="7">
    <location>
        <begin position="70"/>
        <end position="91"/>
    </location>
</feature>
<organism evidence="8 9">
    <name type="scientific">Roseibacillus persicicus</name>
    <dbReference type="NCBI Taxonomy" id="454148"/>
    <lineage>
        <taxon>Bacteria</taxon>
        <taxon>Pseudomonadati</taxon>
        <taxon>Verrucomicrobiota</taxon>
        <taxon>Verrucomicrobiia</taxon>
        <taxon>Verrucomicrobiales</taxon>
        <taxon>Verrucomicrobiaceae</taxon>
        <taxon>Roseibacillus</taxon>
    </lineage>
</organism>
<dbReference type="AlphaFoldDB" id="A0A918WNS5"/>
<evidence type="ECO:0000256" key="6">
    <source>
        <dbReference type="ARBA" id="ARBA00023136"/>
    </source>
</evidence>
<dbReference type="RefSeq" id="WP_189572114.1">
    <property type="nucleotide sequence ID" value="NZ_BMXI01000015.1"/>
</dbReference>
<dbReference type="GO" id="GO:0005886">
    <property type="term" value="C:plasma membrane"/>
    <property type="evidence" value="ECO:0007669"/>
    <property type="project" value="UniProtKB-SubCell"/>
</dbReference>
<evidence type="ECO:0000313" key="9">
    <source>
        <dbReference type="Proteomes" id="UP000644507"/>
    </source>
</evidence>
<dbReference type="PANTHER" id="PTHR34583">
    <property type="entry name" value="ANTIPORTER SUBUNIT MNHC2-RELATED"/>
    <property type="match status" value="1"/>
</dbReference>
<comment type="caution">
    <text evidence="8">The sequence shown here is derived from an EMBL/GenBank/DDBJ whole genome shotgun (WGS) entry which is preliminary data.</text>
</comment>
<evidence type="ECO:0000256" key="7">
    <source>
        <dbReference type="SAM" id="Phobius"/>
    </source>
</evidence>
<evidence type="ECO:0000256" key="4">
    <source>
        <dbReference type="ARBA" id="ARBA00022692"/>
    </source>
</evidence>
<dbReference type="InterPro" id="IPR039428">
    <property type="entry name" value="NUOK/Mnh_C1-like"/>
</dbReference>
<evidence type="ECO:0000256" key="5">
    <source>
        <dbReference type="ARBA" id="ARBA00022989"/>
    </source>
</evidence>